<sequence length="566" mass="62485">MRISVLLASCVTLTLPAVAQQIYDIYSTTWDQSTLFTYQNLGSNPINFGTPGSTGAADIVVNDGQIYQTMFGHGASLTDSAAQLLSNLKSSNSNNYWSLLGRLFDPTDGNNGAGLSYLRVPLGASDFSSNTYSFDDTSGDTSLNNFNIDRAPSYLFSIIKDIYGMNPYLKVHILPWSPPGWMKDSGTMNGGNFLDQYSTPYANYLLKALQGFQNKGIPIYAIGIQNEPENSNPTYPTCKISASQEAQIGNTLRSLMNNNGFSNVKLIGYEHNWNDAGGYPVQVIQQANSAFAGVSFHCYSGSVGQQDTFHNAFPSKEVYFTECSGSQGSDWWSDIKWYMDNLYVGSVEHWSSAVLMWNLALDGSGDPELPGSNSCDNPRCRGVVTISGSSYTFNQECTLFYFHSESKRLSHFFFSAVYAMAQASKAIVPKDKNGPWGQRIGVTVNGGTNWALRVGAYVTHRNSASDWNRYSLVVMNWNDNTNGNWNPQTVKATIEFRGMQATYTFPVGVTTLWWYAVPTSSFKRETGFVELDETDDPVIAFTNNATHIPQYTQEANWGEPSSSTVH</sequence>
<name>A0ACB8U0M7_9APHY</name>
<keyword evidence="1" id="KW-0378">Hydrolase</keyword>
<evidence type="ECO:0000313" key="1">
    <source>
        <dbReference type="EMBL" id="KAI0087785.1"/>
    </source>
</evidence>
<evidence type="ECO:0000313" key="2">
    <source>
        <dbReference type="Proteomes" id="UP001055072"/>
    </source>
</evidence>
<dbReference type="EMBL" id="MU274916">
    <property type="protein sequence ID" value="KAI0087785.1"/>
    <property type="molecule type" value="Genomic_DNA"/>
</dbReference>
<dbReference type="Proteomes" id="UP001055072">
    <property type="component" value="Unassembled WGS sequence"/>
</dbReference>
<gene>
    <name evidence="1" type="ORF">BDY19DRAFT_223515</name>
</gene>
<protein>
    <submittedName>
        <fullName evidence="1">Glycoside hydrolase superfamily</fullName>
    </submittedName>
</protein>
<accession>A0ACB8U0M7</accession>
<proteinExistence type="predicted"/>
<comment type="caution">
    <text evidence="1">The sequence shown here is derived from an EMBL/GenBank/DDBJ whole genome shotgun (WGS) entry which is preliminary data.</text>
</comment>
<reference evidence="1" key="1">
    <citation type="journal article" date="2021" name="Environ. Microbiol.">
        <title>Gene family expansions and transcriptome signatures uncover fungal adaptations to wood decay.</title>
        <authorList>
            <person name="Hage H."/>
            <person name="Miyauchi S."/>
            <person name="Viragh M."/>
            <person name="Drula E."/>
            <person name="Min B."/>
            <person name="Chaduli D."/>
            <person name="Navarro D."/>
            <person name="Favel A."/>
            <person name="Norest M."/>
            <person name="Lesage-Meessen L."/>
            <person name="Balint B."/>
            <person name="Merenyi Z."/>
            <person name="de Eugenio L."/>
            <person name="Morin E."/>
            <person name="Martinez A.T."/>
            <person name="Baldrian P."/>
            <person name="Stursova M."/>
            <person name="Martinez M.J."/>
            <person name="Novotny C."/>
            <person name="Magnuson J.K."/>
            <person name="Spatafora J.W."/>
            <person name="Maurice S."/>
            <person name="Pangilinan J."/>
            <person name="Andreopoulos W."/>
            <person name="LaButti K."/>
            <person name="Hundley H."/>
            <person name="Na H."/>
            <person name="Kuo A."/>
            <person name="Barry K."/>
            <person name="Lipzen A."/>
            <person name="Henrissat B."/>
            <person name="Riley R."/>
            <person name="Ahrendt S."/>
            <person name="Nagy L.G."/>
            <person name="Grigoriev I.V."/>
            <person name="Martin F."/>
            <person name="Rosso M.N."/>
        </authorList>
    </citation>
    <scope>NUCLEOTIDE SEQUENCE</scope>
    <source>
        <strain evidence="1">CBS 384.51</strain>
    </source>
</reference>
<organism evidence="1 2">
    <name type="scientific">Irpex rosettiformis</name>
    <dbReference type="NCBI Taxonomy" id="378272"/>
    <lineage>
        <taxon>Eukaryota</taxon>
        <taxon>Fungi</taxon>
        <taxon>Dikarya</taxon>
        <taxon>Basidiomycota</taxon>
        <taxon>Agaricomycotina</taxon>
        <taxon>Agaricomycetes</taxon>
        <taxon>Polyporales</taxon>
        <taxon>Irpicaceae</taxon>
        <taxon>Irpex</taxon>
    </lineage>
</organism>
<keyword evidence="2" id="KW-1185">Reference proteome</keyword>